<dbReference type="GO" id="GO:0003677">
    <property type="term" value="F:DNA binding"/>
    <property type="evidence" value="ECO:0007669"/>
    <property type="project" value="InterPro"/>
</dbReference>
<dbReference type="Pfam" id="PF12728">
    <property type="entry name" value="HTH_17"/>
    <property type="match status" value="1"/>
</dbReference>
<dbReference type="Gene3D" id="1.10.238.160">
    <property type="match status" value="1"/>
</dbReference>
<accession>X1EWQ2</accession>
<dbReference type="InterPro" id="IPR009061">
    <property type="entry name" value="DNA-bd_dom_put_sf"/>
</dbReference>
<protein>
    <recommendedName>
        <fullName evidence="1">Helix-turn-helix domain-containing protein</fullName>
    </recommendedName>
</protein>
<feature type="domain" description="Helix-turn-helix" evidence="1">
    <location>
        <begin position="15"/>
        <end position="64"/>
    </location>
</feature>
<organism evidence="2">
    <name type="scientific">marine sediment metagenome</name>
    <dbReference type="NCBI Taxonomy" id="412755"/>
    <lineage>
        <taxon>unclassified sequences</taxon>
        <taxon>metagenomes</taxon>
        <taxon>ecological metagenomes</taxon>
    </lineage>
</organism>
<dbReference type="PANTHER" id="PTHR38431">
    <property type="entry name" value="BLL2305 PROTEIN"/>
    <property type="match status" value="1"/>
</dbReference>
<dbReference type="InterPro" id="IPR041657">
    <property type="entry name" value="HTH_17"/>
</dbReference>
<proteinExistence type="predicted"/>
<gene>
    <name evidence="2" type="ORF">S01H4_52490</name>
</gene>
<reference evidence="2" key="1">
    <citation type="journal article" date="2014" name="Front. Microbiol.">
        <title>High frequency of phylogenetically diverse reductive dehalogenase-homologous genes in deep subseafloor sedimentary metagenomes.</title>
        <authorList>
            <person name="Kawai M."/>
            <person name="Futagami T."/>
            <person name="Toyoda A."/>
            <person name="Takaki Y."/>
            <person name="Nishi S."/>
            <person name="Hori S."/>
            <person name="Arai W."/>
            <person name="Tsubouchi T."/>
            <person name="Morono Y."/>
            <person name="Uchiyama I."/>
            <person name="Ito T."/>
            <person name="Fujiyama A."/>
            <person name="Inagaki F."/>
            <person name="Takami H."/>
        </authorList>
    </citation>
    <scope>NUCLEOTIDE SEQUENCE</scope>
    <source>
        <strain evidence="2">Expedition CK06-06</strain>
    </source>
</reference>
<evidence type="ECO:0000259" key="1">
    <source>
        <dbReference type="Pfam" id="PF12728"/>
    </source>
</evidence>
<dbReference type="NCBIfam" id="TIGR01764">
    <property type="entry name" value="excise"/>
    <property type="match status" value="1"/>
</dbReference>
<dbReference type="SUPFAM" id="SSF46955">
    <property type="entry name" value="Putative DNA-binding domain"/>
    <property type="match status" value="1"/>
</dbReference>
<dbReference type="AlphaFoldDB" id="X1EWQ2"/>
<dbReference type="InterPro" id="IPR010093">
    <property type="entry name" value="SinI_DNA-bd"/>
</dbReference>
<dbReference type="EMBL" id="BART01029996">
    <property type="protein sequence ID" value="GAH13038.1"/>
    <property type="molecule type" value="Genomic_DNA"/>
</dbReference>
<name>X1EWQ2_9ZZZZ</name>
<dbReference type="PANTHER" id="PTHR38431:SF1">
    <property type="entry name" value="BLL2305 PROTEIN"/>
    <property type="match status" value="1"/>
</dbReference>
<comment type="caution">
    <text evidence="2">The sequence shown here is derived from an EMBL/GenBank/DDBJ whole genome shotgun (WGS) entry which is preliminary data.</text>
</comment>
<sequence length="71" mass="8694">MIDKNKQENPTMDKWLTLEQIAEYLQMSTSSIYKMAQAGKIPAYKVGRQWRFKKEEIDRWVQRNKFRKVKR</sequence>
<evidence type="ECO:0000313" key="2">
    <source>
        <dbReference type="EMBL" id="GAH13038.1"/>
    </source>
</evidence>